<evidence type="ECO:0000313" key="8">
    <source>
        <dbReference type="Proteomes" id="UP000000639"/>
    </source>
</evidence>
<dbReference type="HOGENOM" id="CLU_049301_18_0_6"/>
<dbReference type="InterPro" id="IPR006015">
    <property type="entry name" value="Universal_stress_UspA"/>
</dbReference>
<keyword evidence="8" id="KW-1185">Reference proteome</keyword>
<comment type="subunit">
    <text evidence="3">Homodimer.</text>
</comment>
<dbReference type="EMBL" id="CP000510">
    <property type="protein sequence ID" value="ABM02800.1"/>
    <property type="molecule type" value="Genomic_DNA"/>
</dbReference>
<dbReference type="PANTHER" id="PTHR46268">
    <property type="entry name" value="STRESS RESPONSE PROTEIN NHAX"/>
    <property type="match status" value="1"/>
</dbReference>
<comment type="similarity">
    <text evidence="2 5">Belongs to the universal stress protein A family.</text>
</comment>
<dbReference type="STRING" id="357804.Ping_0959"/>
<dbReference type="GO" id="GO:0005737">
    <property type="term" value="C:cytoplasm"/>
    <property type="evidence" value="ECO:0007669"/>
    <property type="project" value="UniProtKB-SubCell"/>
</dbReference>
<evidence type="ECO:0000256" key="5">
    <source>
        <dbReference type="PIRNR" id="PIRNR006276"/>
    </source>
</evidence>
<name>A1STI5_PSYIN</name>
<dbReference type="SUPFAM" id="SSF52402">
    <property type="entry name" value="Adenine nucleotide alpha hydrolases-like"/>
    <property type="match status" value="1"/>
</dbReference>
<organism evidence="7 8">
    <name type="scientific">Psychromonas ingrahamii (strain DSM 17664 / CCUG 51855 / 37)</name>
    <dbReference type="NCBI Taxonomy" id="357804"/>
    <lineage>
        <taxon>Bacteria</taxon>
        <taxon>Pseudomonadati</taxon>
        <taxon>Pseudomonadota</taxon>
        <taxon>Gammaproteobacteria</taxon>
        <taxon>Alteromonadales</taxon>
        <taxon>Psychromonadaceae</taxon>
        <taxon>Psychromonas</taxon>
    </lineage>
</organism>
<gene>
    <name evidence="7" type="ordered locus">Ping_0959</name>
</gene>
<dbReference type="Pfam" id="PF00582">
    <property type="entry name" value="Usp"/>
    <property type="match status" value="1"/>
</dbReference>
<comment type="subcellular location">
    <subcellularLocation>
        <location evidence="1 5">Cytoplasm</location>
    </subcellularLocation>
</comment>
<evidence type="ECO:0000259" key="6">
    <source>
        <dbReference type="Pfam" id="PF00582"/>
    </source>
</evidence>
<evidence type="ECO:0000256" key="2">
    <source>
        <dbReference type="ARBA" id="ARBA00008791"/>
    </source>
</evidence>
<dbReference type="RefSeq" id="WP_011769363.1">
    <property type="nucleotide sequence ID" value="NC_008709.1"/>
</dbReference>
<proteinExistence type="inferred from homology"/>
<protein>
    <recommendedName>
        <fullName evidence="5">Universal stress protein</fullName>
    </recommendedName>
</protein>
<accession>A1STI5</accession>
<dbReference type="eggNOG" id="COG0589">
    <property type="taxonomic scope" value="Bacteria"/>
</dbReference>
<dbReference type="KEGG" id="pin:Ping_0959"/>
<dbReference type="AlphaFoldDB" id="A1STI5"/>
<evidence type="ECO:0000256" key="4">
    <source>
        <dbReference type="ARBA" id="ARBA00022490"/>
    </source>
</evidence>
<dbReference type="InterPro" id="IPR014729">
    <property type="entry name" value="Rossmann-like_a/b/a_fold"/>
</dbReference>
<evidence type="ECO:0000313" key="7">
    <source>
        <dbReference type="EMBL" id="ABM02800.1"/>
    </source>
</evidence>
<feature type="domain" description="UspA" evidence="6">
    <location>
        <begin position="4"/>
        <end position="145"/>
    </location>
</feature>
<evidence type="ECO:0000256" key="1">
    <source>
        <dbReference type="ARBA" id="ARBA00004496"/>
    </source>
</evidence>
<keyword evidence="4 5" id="KW-0963">Cytoplasm</keyword>
<dbReference type="Proteomes" id="UP000000639">
    <property type="component" value="Chromosome"/>
</dbReference>
<sequence>MMNYEHILVTVNLTKINQQVIDRALSLAKATGAKVSFIHVDLSCTENFSILRECDETPAEEISNSKSASKEELQRQLQALADRADYPITNTLVVSGGLRYKLEQTIRKMDVDLLVCGHHHNFWSRVVSSVRELVDTSPIDLLIVHLDD</sequence>
<dbReference type="PANTHER" id="PTHR46268:SF23">
    <property type="entry name" value="UNIVERSAL STRESS PROTEIN A-RELATED"/>
    <property type="match status" value="1"/>
</dbReference>
<evidence type="ECO:0000256" key="3">
    <source>
        <dbReference type="ARBA" id="ARBA00011738"/>
    </source>
</evidence>
<dbReference type="PIRSF" id="PIRSF006276">
    <property type="entry name" value="UspA"/>
    <property type="match status" value="1"/>
</dbReference>
<dbReference type="InterPro" id="IPR006016">
    <property type="entry name" value="UspA"/>
</dbReference>
<dbReference type="Gene3D" id="3.40.50.620">
    <property type="entry name" value="HUPs"/>
    <property type="match status" value="1"/>
</dbReference>
<reference evidence="7 8" key="1">
    <citation type="submission" date="2007-01" db="EMBL/GenBank/DDBJ databases">
        <title>Complete sequence of Psychromonas ingrahamii 37.</title>
        <authorList>
            <consortium name="US DOE Joint Genome Institute"/>
            <person name="Copeland A."/>
            <person name="Lucas S."/>
            <person name="Lapidus A."/>
            <person name="Barry K."/>
            <person name="Detter J.C."/>
            <person name="Glavina del Rio T."/>
            <person name="Hammon N."/>
            <person name="Israni S."/>
            <person name="Dalin E."/>
            <person name="Tice H."/>
            <person name="Pitluck S."/>
            <person name="Thompson L.S."/>
            <person name="Brettin T."/>
            <person name="Bruce D."/>
            <person name="Han C."/>
            <person name="Tapia R."/>
            <person name="Schmutz J."/>
            <person name="Larimer F."/>
            <person name="Land M."/>
            <person name="Hauser L."/>
            <person name="Kyrpides N."/>
            <person name="Ivanova N."/>
            <person name="Staley J."/>
            <person name="Richardson P."/>
        </authorList>
    </citation>
    <scope>NUCLEOTIDE SEQUENCE [LARGE SCALE GENOMIC DNA]</scope>
    <source>
        <strain evidence="7 8">37</strain>
    </source>
</reference>